<gene>
    <name evidence="2" type="ORF">CSUI_005387</name>
</gene>
<feature type="region of interest" description="Disordered" evidence="1">
    <location>
        <begin position="65"/>
        <end position="104"/>
    </location>
</feature>
<feature type="region of interest" description="Disordered" evidence="1">
    <location>
        <begin position="367"/>
        <end position="386"/>
    </location>
</feature>
<feature type="region of interest" description="Disordered" evidence="1">
    <location>
        <begin position="715"/>
        <end position="745"/>
    </location>
</feature>
<comment type="caution">
    <text evidence="2">The sequence shown here is derived from an EMBL/GenBank/DDBJ whole genome shotgun (WGS) entry which is preliminary data.</text>
</comment>
<feature type="region of interest" description="Disordered" evidence="1">
    <location>
        <begin position="240"/>
        <end position="352"/>
    </location>
</feature>
<feature type="region of interest" description="Disordered" evidence="1">
    <location>
        <begin position="687"/>
        <end position="706"/>
    </location>
</feature>
<feature type="region of interest" description="Disordered" evidence="1">
    <location>
        <begin position="123"/>
        <end position="156"/>
    </location>
</feature>
<dbReference type="VEuPathDB" id="ToxoDB:CSUI_005387"/>
<feature type="compositionally biased region" description="Low complexity" evidence="1">
    <location>
        <begin position="72"/>
        <end position="83"/>
    </location>
</feature>
<feature type="compositionally biased region" description="Basic and acidic residues" evidence="1">
    <location>
        <begin position="735"/>
        <end position="745"/>
    </location>
</feature>
<reference evidence="2 3" key="1">
    <citation type="journal article" date="2017" name="Int. J. Parasitol.">
        <title>The genome of the protozoan parasite Cystoisospora suis and a reverse vaccinology approach to identify vaccine candidates.</title>
        <authorList>
            <person name="Palmieri N."/>
            <person name="Shrestha A."/>
            <person name="Ruttkowski B."/>
            <person name="Beck T."/>
            <person name="Vogl C."/>
            <person name="Tomley F."/>
            <person name="Blake D.P."/>
            <person name="Joachim A."/>
        </authorList>
    </citation>
    <scope>NUCLEOTIDE SEQUENCE [LARGE SCALE GENOMIC DNA]</scope>
    <source>
        <strain evidence="2 3">Wien I</strain>
    </source>
</reference>
<protein>
    <submittedName>
        <fullName evidence="2">Proteophosphoglycan related</fullName>
    </submittedName>
</protein>
<proteinExistence type="predicted"/>
<accession>A0A2C6KY65</accession>
<feature type="region of interest" description="Disordered" evidence="1">
    <location>
        <begin position="764"/>
        <end position="839"/>
    </location>
</feature>
<sequence length="839" mass="89875">MQACEQPDLEWLNSNSFPSVPPLQPLYGQQDGAGWADCIFYLDVAESTSFSPIFQTVPVHGVERGEGSGCDSSNSSMGARASSHVSTQSLTEKARSDTATRTAVRRGTGSLLGRFISSVLPASLNPSTPVDSSPRRRSFSPVVSEGSSSSLLSPDSPVCQWRAEVSPESQAPRHRLSRGASCGADFLSPCSPSPGPANGVLCRRFQVASRRNSGAARRPVRLDTYQEQLPKRALTLTFAFGSQSPRRPRRFEPHVDLSVSSSDVSVTSSSARGASSDESSRWKNQTARGALGSGQSCSRPPSGTQQSRLFQRDGGPYHATASDSSLGSSVQSPRYVSSSGCQPLRPSLAGTTGTKVPALDFFWLHSKTGSQSRRGEPEQPLNPEEKKAEVYKALFSSGRDETIRVATARLKQQQKGIVRQASESFSKQETLRSARAAERARRATVAATEHLTATPGVAVCQKPRLSLPDCLVSAPVRDALPFGGRLDSVGKYVGTIASERRERDLSKPRGKSGICFPDSCYQGGRSDDESSRRVVLVEHGPHGGVWHTAGMSDDECPSDECIEHFRRRVQSLGQHLQSFEGTLRRFRSASQPQLGKLFSAAGEDSLRGVRRLSSRCRSADDLFLTVRGAGPAGSRNDGAGSVNASISQSSRPVWGLLPKAFAHQASLQCRRQPYADSLSTCRPCPRSDALPARSPQIPAWKSSADYGKTGACKSIAEGESEGSSGVRSTEGEYWEPSRRRASRGGDDTAIAGIHETAEGAVSAAAVEEAEEGLTTPKQPTGVGENSRESGSGYQETFGLIDRRSTSETALGQKALRETATRAHPHQRVTPGEGGRDSDY</sequence>
<organism evidence="2 3">
    <name type="scientific">Cystoisospora suis</name>
    <dbReference type="NCBI Taxonomy" id="483139"/>
    <lineage>
        <taxon>Eukaryota</taxon>
        <taxon>Sar</taxon>
        <taxon>Alveolata</taxon>
        <taxon>Apicomplexa</taxon>
        <taxon>Conoidasida</taxon>
        <taxon>Coccidia</taxon>
        <taxon>Eucoccidiorida</taxon>
        <taxon>Eimeriorina</taxon>
        <taxon>Sarcocystidae</taxon>
        <taxon>Cystoisospora</taxon>
    </lineage>
</organism>
<dbReference type="EMBL" id="MIGC01002604">
    <property type="protein sequence ID" value="PHJ20776.1"/>
    <property type="molecule type" value="Genomic_DNA"/>
</dbReference>
<evidence type="ECO:0000256" key="1">
    <source>
        <dbReference type="SAM" id="MobiDB-lite"/>
    </source>
</evidence>
<feature type="compositionally biased region" description="Low complexity" evidence="1">
    <location>
        <begin position="256"/>
        <end position="277"/>
    </location>
</feature>
<evidence type="ECO:0000313" key="3">
    <source>
        <dbReference type="Proteomes" id="UP000221165"/>
    </source>
</evidence>
<dbReference type="AlphaFoldDB" id="A0A2C6KY65"/>
<dbReference type="Proteomes" id="UP000221165">
    <property type="component" value="Unassembled WGS sequence"/>
</dbReference>
<feature type="compositionally biased region" description="Polar residues" evidence="1">
    <location>
        <begin position="282"/>
        <end position="309"/>
    </location>
</feature>
<name>A0A2C6KY65_9APIC</name>
<feature type="compositionally biased region" description="Low complexity" evidence="1">
    <location>
        <begin position="139"/>
        <end position="156"/>
    </location>
</feature>
<evidence type="ECO:0000313" key="2">
    <source>
        <dbReference type="EMBL" id="PHJ20776.1"/>
    </source>
</evidence>
<keyword evidence="3" id="KW-1185">Reference proteome</keyword>
<dbReference type="GeneID" id="94428774"/>
<feature type="non-terminal residue" evidence="2">
    <location>
        <position position="839"/>
    </location>
</feature>
<feature type="compositionally biased region" description="Basic and acidic residues" evidence="1">
    <location>
        <begin position="373"/>
        <end position="386"/>
    </location>
</feature>
<dbReference type="RefSeq" id="XP_067922462.1">
    <property type="nucleotide sequence ID" value="XM_068065563.1"/>
</dbReference>
<feature type="compositionally biased region" description="Low complexity" evidence="1">
    <location>
        <begin position="328"/>
        <end position="339"/>
    </location>
</feature>